<reference evidence="2" key="1">
    <citation type="journal article" date="2020" name="Nat. Commun.">
        <title>Genome sequence of the cluster root forming white lupin.</title>
        <authorList>
            <person name="Hufnagel B."/>
            <person name="Marques A."/>
            <person name="Soriano A."/>
            <person name="Marques L."/>
            <person name="Divol F."/>
            <person name="Doumas P."/>
            <person name="Sallet E."/>
            <person name="Mancinotti D."/>
            <person name="Carrere S."/>
            <person name="Marande W."/>
            <person name="Arribat S."/>
            <person name="Keller J."/>
            <person name="Huneau C."/>
            <person name="Blein T."/>
            <person name="Aime D."/>
            <person name="Laguerre M."/>
            <person name="Taylor J."/>
            <person name="Schubert V."/>
            <person name="Nelson M."/>
            <person name="Geu-Flores F."/>
            <person name="Crespi M."/>
            <person name="Gallardo-Guerrero K."/>
            <person name="Delaux P.-M."/>
            <person name="Salse J."/>
            <person name="Berges H."/>
            <person name="Guyot R."/>
            <person name="Gouzy J."/>
            <person name="Peret B."/>
        </authorList>
    </citation>
    <scope>NUCLEOTIDE SEQUENCE [LARGE SCALE GENOMIC DNA]</scope>
    <source>
        <strain evidence="2">cv. Amiga</strain>
    </source>
</reference>
<protein>
    <recommendedName>
        <fullName evidence="3">DUF674 family protein</fullName>
    </recommendedName>
</protein>
<accession>A0A6A4QXN2</accession>
<evidence type="ECO:0008006" key="3">
    <source>
        <dbReference type="Google" id="ProtNLM"/>
    </source>
</evidence>
<dbReference type="OrthoDB" id="1165547at2759"/>
<gene>
    <name evidence="1" type="ORF">Lalb_Chr02g0144011</name>
</gene>
<dbReference type="Proteomes" id="UP000447434">
    <property type="component" value="Chromosome 2"/>
</dbReference>
<keyword evidence="2" id="KW-1185">Reference proteome</keyword>
<evidence type="ECO:0000313" key="1">
    <source>
        <dbReference type="EMBL" id="KAE9618560.1"/>
    </source>
</evidence>
<dbReference type="AlphaFoldDB" id="A0A6A4QXN2"/>
<dbReference type="PANTHER" id="PTHR33103">
    <property type="entry name" value="OS01G0153900 PROTEIN"/>
    <property type="match status" value="1"/>
</dbReference>
<comment type="caution">
    <text evidence="1">The sequence shown here is derived from an EMBL/GenBank/DDBJ whole genome shotgun (WGS) entry which is preliminary data.</text>
</comment>
<proteinExistence type="predicted"/>
<dbReference type="EMBL" id="WOCE01000002">
    <property type="protein sequence ID" value="KAE9618560.1"/>
    <property type="molecule type" value="Genomic_DNA"/>
</dbReference>
<dbReference type="Pfam" id="PF05056">
    <property type="entry name" value="DUF674"/>
    <property type="match status" value="1"/>
</dbReference>
<organism evidence="1 2">
    <name type="scientific">Lupinus albus</name>
    <name type="common">White lupine</name>
    <name type="synonym">Lupinus termis</name>
    <dbReference type="NCBI Taxonomy" id="3870"/>
    <lineage>
        <taxon>Eukaryota</taxon>
        <taxon>Viridiplantae</taxon>
        <taxon>Streptophyta</taxon>
        <taxon>Embryophyta</taxon>
        <taxon>Tracheophyta</taxon>
        <taxon>Spermatophyta</taxon>
        <taxon>Magnoliopsida</taxon>
        <taxon>eudicotyledons</taxon>
        <taxon>Gunneridae</taxon>
        <taxon>Pentapetalae</taxon>
        <taxon>rosids</taxon>
        <taxon>fabids</taxon>
        <taxon>Fabales</taxon>
        <taxon>Fabaceae</taxon>
        <taxon>Papilionoideae</taxon>
        <taxon>50 kb inversion clade</taxon>
        <taxon>genistoids sensu lato</taxon>
        <taxon>core genistoids</taxon>
        <taxon>Genisteae</taxon>
        <taxon>Lupinus</taxon>
    </lineage>
</organism>
<name>A0A6A4QXN2_LUPAL</name>
<dbReference type="InterPro" id="IPR007750">
    <property type="entry name" value="DUF674"/>
</dbReference>
<sequence length="246" mass="27312">MATTPSPSSSTKLSVKLLIDRKREKVLFAEASKAVIDFLFNLLCLPIGAVVRLLTKNEMVGCLGNLYESVEELNQTYLQPNQNKDVLLKPISLVSSSVISGLLPLNDVLGSHDSVEFRKFYTCNNHYSHVTCEYGIRCLSGQNCYMKLQLPFVGNIPASNDGIVSTNEKGFVKDVVTYMVMDDLVIQPMSTISSITLLNKFNVIEIGFLEERVVELGMEEGIHLLKASLQSKTVLTNVFLKKSVKK</sequence>
<evidence type="ECO:0000313" key="2">
    <source>
        <dbReference type="Proteomes" id="UP000447434"/>
    </source>
</evidence>
<dbReference type="PANTHER" id="PTHR33103:SF19">
    <property type="entry name" value="OS09G0544700 PROTEIN"/>
    <property type="match status" value="1"/>
</dbReference>